<dbReference type="InterPro" id="IPR018356">
    <property type="entry name" value="Tscrpt_reg_HTH_DeoR_CS"/>
</dbReference>
<dbReference type="SMART" id="SM01134">
    <property type="entry name" value="DeoRC"/>
    <property type="match status" value="1"/>
</dbReference>
<evidence type="ECO:0000313" key="5">
    <source>
        <dbReference type="EMBL" id="CUN04918.1"/>
    </source>
</evidence>
<name>A0A173TUM9_ANAHA</name>
<keyword evidence="2" id="KW-0238">DNA-binding</keyword>
<organism evidence="5 6">
    <name type="scientific">Anaerostipes hadrus</name>
    <dbReference type="NCBI Taxonomy" id="649756"/>
    <lineage>
        <taxon>Bacteria</taxon>
        <taxon>Bacillati</taxon>
        <taxon>Bacillota</taxon>
        <taxon>Clostridia</taxon>
        <taxon>Lachnospirales</taxon>
        <taxon>Lachnospiraceae</taxon>
        <taxon>Anaerostipes</taxon>
    </lineage>
</organism>
<dbReference type="RefSeq" id="WP_055259097.1">
    <property type="nucleotide sequence ID" value="NZ_CYXT01000018.1"/>
</dbReference>
<keyword evidence="1" id="KW-0805">Transcription regulation</keyword>
<dbReference type="InterPro" id="IPR037171">
    <property type="entry name" value="NagB/RpiA_transferase-like"/>
</dbReference>
<dbReference type="PANTHER" id="PTHR30363:SF44">
    <property type="entry name" value="AGA OPERON TRANSCRIPTIONAL REPRESSOR-RELATED"/>
    <property type="match status" value="1"/>
</dbReference>
<dbReference type="PROSITE" id="PS00894">
    <property type="entry name" value="HTH_DEOR_1"/>
    <property type="match status" value="1"/>
</dbReference>
<dbReference type="Gene3D" id="1.10.10.10">
    <property type="entry name" value="Winged helix-like DNA-binding domain superfamily/Winged helix DNA-binding domain"/>
    <property type="match status" value="1"/>
</dbReference>
<dbReference type="InterPro" id="IPR001034">
    <property type="entry name" value="DeoR_HTH"/>
</dbReference>
<dbReference type="GO" id="GO:0003677">
    <property type="term" value="F:DNA binding"/>
    <property type="evidence" value="ECO:0007669"/>
    <property type="project" value="UniProtKB-KW"/>
</dbReference>
<reference evidence="5 6" key="1">
    <citation type="submission" date="2015-09" db="EMBL/GenBank/DDBJ databases">
        <authorList>
            <consortium name="Pathogen Informatics"/>
        </authorList>
    </citation>
    <scope>NUCLEOTIDE SEQUENCE [LARGE SCALE GENOMIC DNA]</scope>
    <source>
        <strain evidence="5 6">2789STDY5608868</strain>
    </source>
</reference>
<evidence type="ECO:0000256" key="2">
    <source>
        <dbReference type="ARBA" id="ARBA00023125"/>
    </source>
</evidence>
<dbReference type="InterPro" id="IPR036388">
    <property type="entry name" value="WH-like_DNA-bd_sf"/>
</dbReference>
<dbReference type="Proteomes" id="UP000095598">
    <property type="component" value="Unassembled WGS sequence"/>
</dbReference>
<dbReference type="GO" id="GO:0003700">
    <property type="term" value="F:DNA-binding transcription factor activity"/>
    <property type="evidence" value="ECO:0007669"/>
    <property type="project" value="InterPro"/>
</dbReference>
<dbReference type="PRINTS" id="PR00037">
    <property type="entry name" value="HTHLACR"/>
</dbReference>
<protein>
    <submittedName>
        <fullName evidence="5">Glycerol-3-phosphate regulon repressor</fullName>
    </submittedName>
</protein>
<dbReference type="Pfam" id="PF00455">
    <property type="entry name" value="DeoRC"/>
    <property type="match status" value="1"/>
</dbReference>
<dbReference type="SMART" id="SM00420">
    <property type="entry name" value="HTH_DEOR"/>
    <property type="match status" value="1"/>
</dbReference>
<dbReference type="InterPro" id="IPR014036">
    <property type="entry name" value="DeoR-like_C"/>
</dbReference>
<dbReference type="AlphaFoldDB" id="A0A173TUM9"/>
<evidence type="ECO:0000313" key="6">
    <source>
        <dbReference type="Proteomes" id="UP000095598"/>
    </source>
</evidence>
<evidence type="ECO:0000259" key="4">
    <source>
        <dbReference type="PROSITE" id="PS51000"/>
    </source>
</evidence>
<dbReference type="SUPFAM" id="SSF100950">
    <property type="entry name" value="NagB/RpiA/CoA transferase-like"/>
    <property type="match status" value="1"/>
</dbReference>
<dbReference type="InterPro" id="IPR050313">
    <property type="entry name" value="Carb_Metab_HTH_regulators"/>
</dbReference>
<dbReference type="InterPro" id="IPR036390">
    <property type="entry name" value="WH_DNA-bd_sf"/>
</dbReference>
<keyword evidence="3" id="KW-0804">Transcription</keyword>
<proteinExistence type="predicted"/>
<accession>A0A173TUM9</accession>
<gene>
    <name evidence="5" type="primary">glpR_4</name>
    <name evidence="5" type="ORF">ERS852425_02276</name>
</gene>
<feature type="domain" description="HTH deoR-type" evidence="4">
    <location>
        <begin position="6"/>
        <end position="61"/>
    </location>
</feature>
<dbReference type="SUPFAM" id="SSF46785">
    <property type="entry name" value="Winged helix' DNA-binding domain"/>
    <property type="match status" value="1"/>
</dbReference>
<dbReference type="EMBL" id="CYXT01000018">
    <property type="protein sequence ID" value="CUN04918.1"/>
    <property type="molecule type" value="Genomic_DNA"/>
</dbReference>
<sequence>MARLNAQTRQEQIIELLNNNGSMKATELADYFSVSRETIRRDLNTLSENGSIKKGFGGAIAVNDFTTLPIDSRLLDEHDAKKRIAKKALSFIPEHGFIYLDTGSTTLSLALELKNLSGYTIITNSIPVLTTLIDSKNHLIFLGGECSSEIMCSVGVQVVELLKTLRVDIAFLGSAGFEQHHGPATNAFTDGQIKSCAISCAQTSIVLCDSRKAKYSSFQQYASWNKIDHLISDTDFPEEFADQLQKFTDVILV</sequence>
<dbReference type="Pfam" id="PF08220">
    <property type="entry name" value="HTH_DeoR"/>
    <property type="match status" value="1"/>
</dbReference>
<dbReference type="PANTHER" id="PTHR30363">
    <property type="entry name" value="HTH-TYPE TRANSCRIPTIONAL REGULATOR SRLR-RELATED"/>
    <property type="match status" value="1"/>
</dbReference>
<dbReference type="Gene3D" id="3.40.50.1360">
    <property type="match status" value="1"/>
</dbReference>
<evidence type="ECO:0000256" key="1">
    <source>
        <dbReference type="ARBA" id="ARBA00023015"/>
    </source>
</evidence>
<evidence type="ECO:0000256" key="3">
    <source>
        <dbReference type="ARBA" id="ARBA00023163"/>
    </source>
</evidence>
<dbReference type="PROSITE" id="PS51000">
    <property type="entry name" value="HTH_DEOR_2"/>
    <property type="match status" value="1"/>
</dbReference>